<name>A0A226DRE7_FOLCA</name>
<reference evidence="3 4" key="1">
    <citation type="submission" date="2015-12" db="EMBL/GenBank/DDBJ databases">
        <title>The genome of Folsomia candida.</title>
        <authorList>
            <person name="Faddeeva A."/>
            <person name="Derks M.F."/>
            <person name="Anvar Y."/>
            <person name="Smit S."/>
            <person name="Van Straalen N."/>
            <person name="Roelofs D."/>
        </authorList>
    </citation>
    <scope>NUCLEOTIDE SEQUENCE [LARGE SCALE GENOMIC DNA]</scope>
    <source>
        <strain evidence="3 4">VU population</strain>
        <tissue evidence="3">Whole body</tissue>
    </source>
</reference>
<keyword evidence="2" id="KW-1133">Transmembrane helix</keyword>
<protein>
    <submittedName>
        <fullName evidence="3">Uncharacterized protein</fullName>
    </submittedName>
</protein>
<keyword evidence="4" id="KW-1185">Reference proteome</keyword>
<dbReference type="EMBL" id="LNIX01000012">
    <property type="protein sequence ID" value="OXA47789.1"/>
    <property type="molecule type" value="Genomic_DNA"/>
</dbReference>
<evidence type="ECO:0000256" key="1">
    <source>
        <dbReference type="SAM" id="MobiDB-lite"/>
    </source>
</evidence>
<sequence length="374" mass="42732">MELSSNPVSSLFMKGTLAYGVFMLTRKNSFYQLFSLDYEWVKFSVVTPYPKALEGMIAFLLPLNDAVWAALVISCFGMCFLAQVGKHGKSFVTRMEEIFLDFIHTNAILLGQVNGENLKMFNTRIFGSPLIVVWLFCGRYIIMDNHYTGSIFSFLSAIKPPTVPETITDLVRSDIPLITVSSTNLPESILKRLIIPLHVNSLSKSGASKSFELYTALNRKLTFIDSSYRVLEFTKNILSLNLLTDFNSSVDTSRTYAIMDTEAEFHFYTTLLGANGNRLVINGKEETPFVSMTIRYGQSNCFHQLFARKMSHLSASGIESRWPKLERMGYVVKSERNLWNVRYQRYMAHDMSRPMDSNPSQYKEDPVKIEMERD</sequence>
<feature type="compositionally biased region" description="Basic and acidic residues" evidence="1">
    <location>
        <begin position="362"/>
        <end position="374"/>
    </location>
</feature>
<feature type="region of interest" description="Disordered" evidence="1">
    <location>
        <begin position="354"/>
        <end position="374"/>
    </location>
</feature>
<keyword evidence="2" id="KW-0472">Membrane</keyword>
<comment type="caution">
    <text evidence="3">The sequence shown here is derived from an EMBL/GenBank/DDBJ whole genome shotgun (WGS) entry which is preliminary data.</text>
</comment>
<organism evidence="3 4">
    <name type="scientific">Folsomia candida</name>
    <name type="common">Springtail</name>
    <dbReference type="NCBI Taxonomy" id="158441"/>
    <lineage>
        <taxon>Eukaryota</taxon>
        <taxon>Metazoa</taxon>
        <taxon>Ecdysozoa</taxon>
        <taxon>Arthropoda</taxon>
        <taxon>Hexapoda</taxon>
        <taxon>Collembola</taxon>
        <taxon>Entomobryomorpha</taxon>
        <taxon>Isotomoidea</taxon>
        <taxon>Isotomidae</taxon>
        <taxon>Proisotominae</taxon>
        <taxon>Folsomia</taxon>
    </lineage>
</organism>
<proteinExistence type="predicted"/>
<dbReference type="Proteomes" id="UP000198287">
    <property type="component" value="Unassembled WGS sequence"/>
</dbReference>
<gene>
    <name evidence="3" type="ORF">Fcan01_16961</name>
</gene>
<feature type="transmembrane region" description="Helical" evidence="2">
    <location>
        <begin position="66"/>
        <end position="85"/>
    </location>
</feature>
<feature type="transmembrane region" description="Helical" evidence="2">
    <location>
        <begin position="125"/>
        <end position="142"/>
    </location>
</feature>
<evidence type="ECO:0000313" key="4">
    <source>
        <dbReference type="Proteomes" id="UP000198287"/>
    </source>
</evidence>
<keyword evidence="2" id="KW-0812">Transmembrane</keyword>
<evidence type="ECO:0000313" key="3">
    <source>
        <dbReference type="EMBL" id="OXA47789.1"/>
    </source>
</evidence>
<evidence type="ECO:0000256" key="2">
    <source>
        <dbReference type="SAM" id="Phobius"/>
    </source>
</evidence>
<accession>A0A226DRE7</accession>
<dbReference type="AlphaFoldDB" id="A0A226DRE7"/>